<name>A0A8S4QE19_OWEFU</name>
<comment type="caution">
    <text evidence="1">The sequence shown here is derived from an EMBL/GenBank/DDBJ whole genome shotgun (WGS) entry which is preliminary data.</text>
</comment>
<dbReference type="OrthoDB" id="6160741at2759"/>
<dbReference type="Proteomes" id="UP000749559">
    <property type="component" value="Unassembled WGS sequence"/>
</dbReference>
<dbReference type="EMBL" id="CAIIXF020000012">
    <property type="protein sequence ID" value="CAH1802418.1"/>
    <property type="molecule type" value="Genomic_DNA"/>
</dbReference>
<evidence type="ECO:0000313" key="2">
    <source>
        <dbReference type="Proteomes" id="UP000749559"/>
    </source>
</evidence>
<accession>A0A8S4QE19</accession>
<evidence type="ECO:0000313" key="1">
    <source>
        <dbReference type="EMBL" id="CAH1802418.1"/>
    </source>
</evidence>
<reference evidence="1" key="1">
    <citation type="submission" date="2022-03" db="EMBL/GenBank/DDBJ databases">
        <authorList>
            <person name="Martin C."/>
        </authorList>
    </citation>
    <scope>NUCLEOTIDE SEQUENCE</scope>
</reference>
<gene>
    <name evidence="1" type="ORF">OFUS_LOCUS26099</name>
</gene>
<proteinExistence type="predicted"/>
<sequence>MDEGDIELIVVHKNEIMLDLYPSGPSIGLRVGGPLCRRILTPYTHTETLWGTHFCDDPCSHWTFSLCDHPSGSRIKLDVHHRKIVLVFKYIGARLFKRHPVASSYAITTLVETHQQDCAKPHLGNCFIDILNRYCRFYYVVHEYNGHDFGGLWDIDFPEVNLLSPFLMAMDDPPVNLLEYVSCLVEFVRTEEDWEKKLKLEMDDVKQFEVTWDQMVEQYQEETRRKK</sequence>
<organism evidence="1 2">
    <name type="scientific">Owenia fusiformis</name>
    <name type="common">Polychaete worm</name>
    <dbReference type="NCBI Taxonomy" id="6347"/>
    <lineage>
        <taxon>Eukaryota</taxon>
        <taxon>Metazoa</taxon>
        <taxon>Spiralia</taxon>
        <taxon>Lophotrochozoa</taxon>
        <taxon>Annelida</taxon>
        <taxon>Polychaeta</taxon>
        <taxon>Sedentaria</taxon>
        <taxon>Canalipalpata</taxon>
        <taxon>Sabellida</taxon>
        <taxon>Oweniida</taxon>
        <taxon>Oweniidae</taxon>
        <taxon>Owenia</taxon>
    </lineage>
</organism>
<protein>
    <submittedName>
        <fullName evidence="1">Uncharacterized protein</fullName>
    </submittedName>
</protein>
<keyword evidence="2" id="KW-1185">Reference proteome</keyword>
<dbReference type="AlphaFoldDB" id="A0A8S4QE19"/>